<keyword evidence="2 4" id="KW-0378">Hydrolase</keyword>
<dbReference type="GO" id="GO:0000272">
    <property type="term" value="P:polysaccharide catabolic process"/>
    <property type="evidence" value="ECO:0007669"/>
    <property type="project" value="InterPro"/>
</dbReference>
<evidence type="ECO:0000313" key="6">
    <source>
        <dbReference type="Proteomes" id="UP000887574"/>
    </source>
</evidence>
<dbReference type="PANTHER" id="PTHR34142:SF1">
    <property type="entry name" value="GLYCOSIDE HYDROLASE FAMILY 5 DOMAIN-CONTAINING PROTEIN"/>
    <property type="match status" value="1"/>
</dbReference>
<name>A0A915DNP0_9BILA</name>
<dbReference type="InterPro" id="IPR001547">
    <property type="entry name" value="Glyco_hydro_5"/>
</dbReference>
<evidence type="ECO:0000256" key="3">
    <source>
        <dbReference type="ARBA" id="ARBA00023295"/>
    </source>
</evidence>
<reference evidence="7" key="1">
    <citation type="submission" date="2022-11" db="UniProtKB">
        <authorList>
            <consortium name="WormBaseParasite"/>
        </authorList>
    </citation>
    <scope>IDENTIFICATION</scope>
</reference>
<proteinExistence type="inferred from homology"/>
<dbReference type="Proteomes" id="UP000887574">
    <property type="component" value="Unplaced"/>
</dbReference>
<dbReference type="PANTHER" id="PTHR34142">
    <property type="entry name" value="ENDO-BETA-1,4-GLUCANASE A"/>
    <property type="match status" value="1"/>
</dbReference>
<comment type="similarity">
    <text evidence="1 4">Belongs to the glycosyl hydrolase 5 (cellulase A) family.</text>
</comment>
<feature type="domain" description="Glycoside hydrolase family 5" evidence="5">
    <location>
        <begin position="334"/>
        <end position="440"/>
    </location>
</feature>
<protein>
    <submittedName>
        <fullName evidence="7">Glycoside hydrolase family 5 domain-containing protein</fullName>
    </submittedName>
</protein>
<dbReference type="GO" id="GO:0004553">
    <property type="term" value="F:hydrolase activity, hydrolyzing O-glycosyl compounds"/>
    <property type="evidence" value="ECO:0007669"/>
    <property type="project" value="InterPro"/>
</dbReference>
<dbReference type="Gene3D" id="3.20.20.80">
    <property type="entry name" value="Glycosidases"/>
    <property type="match status" value="2"/>
</dbReference>
<evidence type="ECO:0000313" key="7">
    <source>
        <dbReference type="WBParaSite" id="jg21353"/>
    </source>
</evidence>
<dbReference type="SUPFAM" id="SSF51445">
    <property type="entry name" value="(Trans)glycosidases"/>
    <property type="match status" value="1"/>
</dbReference>
<evidence type="ECO:0000256" key="4">
    <source>
        <dbReference type="RuleBase" id="RU361153"/>
    </source>
</evidence>
<feature type="domain" description="Glycoside hydrolase family 5" evidence="5">
    <location>
        <begin position="232"/>
        <end position="331"/>
    </location>
</feature>
<sequence>MGMLQYIAINNGCHEWAPFPSPPILLIFGIVVGDNVKLTNQVDNTSCCKDAYDKVNSYEPFLLDLTGSIMYDYFADIKDSYKSIASFDYFALNDTLHKSDEGIVKDGAVKDAAKKKENHRLHLAIGAALQYCGDPTYNSSLYLFRRYECDDEVKKGSDAIKSFLDDKTTDKLSKACAAQLKALKCRTAMRFYISAQYIEWVGPWMRLFELIYKSIAATYFEHAVDMQLPVCQNVALRGMSLYWSQWKGQFYNAEVIKALKCSWNTNVFRAAMAVDNGGYLTNPNAELAKITTVVQAAIDLGMYVIIDWHTDVTYQAQAVAFFGKMAQKYAGVPNAIRKYDTKNIIIVGTPNWSQDVDVASKNPIKNQTNIMYTLHYYAGEHKQWLRDKAQTALNNGLPIFITEYGTTNTQAKGSVDVAESNAWWSFVDKNQISQANWGMDDVDENTAAVAVELKPLLRLLALMLV</sequence>
<evidence type="ECO:0000256" key="1">
    <source>
        <dbReference type="ARBA" id="ARBA00005641"/>
    </source>
</evidence>
<evidence type="ECO:0000256" key="2">
    <source>
        <dbReference type="ARBA" id="ARBA00022801"/>
    </source>
</evidence>
<dbReference type="Pfam" id="PF00150">
    <property type="entry name" value="Cellulase"/>
    <property type="match status" value="2"/>
</dbReference>
<organism evidence="6 7">
    <name type="scientific">Ditylenchus dipsaci</name>
    <dbReference type="NCBI Taxonomy" id="166011"/>
    <lineage>
        <taxon>Eukaryota</taxon>
        <taxon>Metazoa</taxon>
        <taxon>Ecdysozoa</taxon>
        <taxon>Nematoda</taxon>
        <taxon>Chromadorea</taxon>
        <taxon>Rhabditida</taxon>
        <taxon>Tylenchina</taxon>
        <taxon>Tylenchomorpha</taxon>
        <taxon>Sphaerularioidea</taxon>
        <taxon>Anguinidae</taxon>
        <taxon>Anguininae</taxon>
        <taxon>Ditylenchus</taxon>
    </lineage>
</organism>
<evidence type="ECO:0000259" key="5">
    <source>
        <dbReference type="Pfam" id="PF00150"/>
    </source>
</evidence>
<dbReference type="WBParaSite" id="jg21353">
    <property type="protein sequence ID" value="jg21353"/>
    <property type="gene ID" value="jg21353"/>
</dbReference>
<accession>A0A915DNP0</accession>
<dbReference type="InterPro" id="IPR017853">
    <property type="entry name" value="GH"/>
</dbReference>
<keyword evidence="6" id="KW-1185">Reference proteome</keyword>
<keyword evidence="3 4" id="KW-0326">Glycosidase</keyword>
<dbReference type="AlphaFoldDB" id="A0A915DNP0"/>